<dbReference type="GO" id="GO:0044611">
    <property type="term" value="C:nuclear pore inner ring"/>
    <property type="evidence" value="ECO:0007669"/>
    <property type="project" value="TreeGrafter"/>
</dbReference>
<gene>
    <name evidence="5" type="ORF">GSLYS_00014945001</name>
</gene>
<dbReference type="PANTHER" id="PTHR10350">
    <property type="entry name" value="NUCLEAR PORE COMPLEX PROTEIN NUP155"/>
    <property type="match status" value="1"/>
</dbReference>
<evidence type="ECO:0000256" key="1">
    <source>
        <dbReference type="ARBA" id="ARBA00004123"/>
    </source>
</evidence>
<evidence type="ECO:0000259" key="4">
    <source>
        <dbReference type="Pfam" id="PF03177"/>
    </source>
</evidence>
<dbReference type="InterPro" id="IPR004870">
    <property type="entry name" value="Nucleoporin_Nup155"/>
</dbReference>
<proteinExistence type="predicted"/>
<comment type="caution">
    <text evidence="5">The sequence shown here is derived from an EMBL/GenBank/DDBJ whole genome shotgun (WGS) entry which is preliminary data.</text>
</comment>
<dbReference type="InterPro" id="IPR007187">
    <property type="entry name" value="Nucleoporin_Nup133/Nup155_C"/>
</dbReference>
<accession>A0AAV2I5G4</accession>
<comment type="subcellular location">
    <subcellularLocation>
        <location evidence="1">Nucleus</location>
    </subcellularLocation>
</comment>
<name>A0AAV2I5G4_LYMST</name>
<dbReference type="PANTHER" id="PTHR10350:SF6">
    <property type="entry name" value="NUCLEAR PORE COMPLEX PROTEIN NUP155"/>
    <property type="match status" value="1"/>
</dbReference>
<dbReference type="InterPro" id="IPR042538">
    <property type="entry name" value="Nucleoporin_Nup155_C_3"/>
</dbReference>
<keyword evidence="6" id="KW-1185">Reference proteome</keyword>
<organism evidence="5 6">
    <name type="scientific">Lymnaea stagnalis</name>
    <name type="common">Great pond snail</name>
    <name type="synonym">Helix stagnalis</name>
    <dbReference type="NCBI Taxonomy" id="6523"/>
    <lineage>
        <taxon>Eukaryota</taxon>
        <taxon>Metazoa</taxon>
        <taxon>Spiralia</taxon>
        <taxon>Lophotrochozoa</taxon>
        <taxon>Mollusca</taxon>
        <taxon>Gastropoda</taxon>
        <taxon>Heterobranchia</taxon>
        <taxon>Euthyneura</taxon>
        <taxon>Panpulmonata</taxon>
        <taxon>Hygrophila</taxon>
        <taxon>Lymnaeoidea</taxon>
        <taxon>Lymnaeidae</taxon>
        <taxon>Lymnaea</taxon>
    </lineage>
</organism>
<dbReference type="GO" id="GO:0000972">
    <property type="term" value="P:transcription-dependent tethering of RNA polymerase II gene DNA at nuclear periphery"/>
    <property type="evidence" value="ECO:0007669"/>
    <property type="project" value="TreeGrafter"/>
</dbReference>
<feature type="non-terminal residue" evidence="5">
    <location>
        <position position="1"/>
    </location>
</feature>
<dbReference type="GO" id="GO:0006405">
    <property type="term" value="P:RNA export from nucleus"/>
    <property type="evidence" value="ECO:0007669"/>
    <property type="project" value="TreeGrafter"/>
</dbReference>
<evidence type="ECO:0000313" key="6">
    <source>
        <dbReference type="Proteomes" id="UP001497497"/>
    </source>
</evidence>
<feature type="domain" description="Nucleoporin Nup133/Nup155-like C-terminal" evidence="4">
    <location>
        <begin position="3"/>
        <end position="102"/>
    </location>
</feature>
<evidence type="ECO:0000256" key="3">
    <source>
        <dbReference type="ARBA" id="ARBA00023242"/>
    </source>
</evidence>
<dbReference type="GO" id="GO:0006606">
    <property type="term" value="P:protein import into nucleus"/>
    <property type="evidence" value="ECO:0007669"/>
    <property type="project" value="TreeGrafter"/>
</dbReference>
<dbReference type="Gene3D" id="1.20.120.1880">
    <property type="entry name" value="Nucleoporin, helical C-terminal domain"/>
    <property type="match status" value="1"/>
</dbReference>
<dbReference type="EMBL" id="CAXITT010000425">
    <property type="protein sequence ID" value="CAL1541339.1"/>
    <property type="molecule type" value="Genomic_DNA"/>
</dbReference>
<dbReference type="Proteomes" id="UP001497497">
    <property type="component" value="Unassembled WGS sequence"/>
</dbReference>
<dbReference type="GO" id="GO:0036228">
    <property type="term" value="P:protein localization to nuclear inner membrane"/>
    <property type="evidence" value="ECO:0007669"/>
    <property type="project" value="TreeGrafter"/>
</dbReference>
<evidence type="ECO:0000256" key="2">
    <source>
        <dbReference type="ARBA" id="ARBA00022448"/>
    </source>
</evidence>
<evidence type="ECO:0000313" key="5">
    <source>
        <dbReference type="EMBL" id="CAL1541339.1"/>
    </source>
</evidence>
<protein>
    <recommendedName>
        <fullName evidence="4">Nucleoporin Nup133/Nup155-like C-terminal domain-containing protein</fullName>
    </recommendedName>
</protein>
<keyword evidence="3" id="KW-0539">Nucleus</keyword>
<dbReference type="AlphaFoldDB" id="A0AAV2I5G4"/>
<sequence length="127" mass="14574">AIILRYLEQKSCELNFDTHWVYRLLLDVGVPPGRLLELYDKLYKSKDVVWQNQHKPHHVLTVLQAFIDHLTRNPGLIPPSDRKRLVMSCMDIVTGYLVELQATSSTDPGVRSLTASFKATLAKLERM</sequence>
<dbReference type="GO" id="GO:0017056">
    <property type="term" value="F:structural constituent of nuclear pore"/>
    <property type="evidence" value="ECO:0007669"/>
    <property type="project" value="InterPro"/>
</dbReference>
<dbReference type="Pfam" id="PF03177">
    <property type="entry name" value="Nucleoporin_C"/>
    <property type="match status" value="1"/>
</dbReference>
<keyword evidence="2" id="KW-0813">Transport</keyword>
<reference evidence="5 6" key="1">
    <citation type="submission" date="2024-04" db="EMBL/GenBank/DDBJ databases">
        <authorList>
            <consortium name="Genoscope - CEA"/>
            <person name="William W."/>
        </authorList>
    </citation>
    <scope>NUCLEOTIDE SEQUENCE [LARGE SCALE GENOMIC DNA]</scope>
</reference>